<feature type="domain" description="Tyrosine-protein kinase G-rich" evidence="10">
    <location>
        <begin position="140"/>
        <end position="192"/>
    </location>
</feature>
<feature type="transmembrane region" description="Helical" evidence="8">
    <location>
        <begin position="172"/>
        <end position="193"/>
    </location>
</feature>
<comment type="subcellular location">
    <subcellularLocation>
        <location evidence="1">Cell membrane</location>
        <topology evidence="1">Multi-pass membrane protein</topology>
    </subcellularLocation>
</comment>
<dbReference type="InterPro" id="IPR032807">
    <property type="entry name" value="GNVR"/>
</dbReference>
<evidence type="ECO:0000256" key="7">
    <source>
        <dbReference type="SAM" id="MobiDB-lite"/>
    </source>
</evidence>
<keyword evidence="6 8" id="KW-0472">Membrane</keyword>
<feature type="domain" description="Polysaccharide chain length determinant N-terminal" evidence="9">
    <location>
        <begin position="3"/>
        <end position="94"/>
    </location>
</feature>
<dbReference type="InterPro" id="IPR027417">
    <property type="entry name" value="P-loop_NTPase"/>
</dbReference>
<keyword evidence="5 8" id="KW-1133">Transmembrane helix</keyword>
<dbReference type="Pfam" id="PF13807">
    <property type="entry name" value="GNVR"/>
    <property type="match status" value="1"/>
</dbReference>
<keyword evidence="4 8" id="KW-0812">Transmembrane</keyword>
<dbReference type="GO" id="GO:0004713">
    <property type="term" value="F:protein tyrosine kinase activity"/>
    <property type="evidence" value="ECO:0007669"/>
    <property type="project" value="TreeGrafter"/>
</dbReference>
<dbReference type="Gene3D" id="3.40.50.300">
    <property type="entry name" value="P-loop containing nucleotide triphosphate hydrolases"/>
    <property type="match status" value="1"/>
</dbReference>
<evidence type="ECO:0000313" key="12">
    <source>
        <dbReference type="Proteomes" id="UP000323317"/>
    </source>
</evidence>
<accession>A0A5D4K5D0</accession>
<feature type="region of interest" description="Disordered" evidence="7">
    <location>
        <begin position="225"/>
        <end position="246"/>
    </location>
</feature>
<dbReference type="EMBL" id="VTEH01000029">
    <property type="protein sequence ID" value="TYR72631.1"/>
    <property type="molecule type" value="Genomic_DNA"/>
</dbReference>
<dbReference type="PANTHER" id="PTHR32309:SF13">
    <property type="entry name" value="FERRIC ENTEROBACTIN TRANSPORT PROTEIN FEPE"/>
    <property type="match status" value="1"/>
</dbReference>
<dbReference type="Pfam" id="PF02706">
    <property type="entry name" value="Wzz"/>
    <property type="match status" value="1"/>
</dbReference>
<evidence type="ECO:0000259" key="9">
    <source>
        <dbReference type="Pfam" id="PF02706"/>
    </source>
</evidence>
<feature type="compositionally biased region" description="Basic and acidic residues" evidence="7">
    <location>
        <begin position="232"/>
        <end position="246"/>
    </location>
</feature>
<dbReference type="InterPro" id="IPR050445">
    <property type="entry name" value="Bact_polysacc_biosynth/exp"/>
</dbReference>
<evidence type="ECO:0000259" key="10">
    <source>
        <dbReference type="Pfam" id="PF13807"/>
    </source>
</evidence>
<dbReference type="AlphaFoldDB" id="A0A5D4K5D0"/>
<evidence type="ECO:0000256" key="5">
    <source>
        <dbReference type="ARBA" id="ARBA00022989"/>
    </source>
</evidence>
<protein>
    <submittedName>
        <fullName evidence="11">Capsular biosynthesis protein</fullName>
    </submittedName>
</protein>
<evidence type="ECO:0000256" key="4">
    <source>
        <dbReference type="ARBA" id="ARBA00022692"/>
    </source>
</evidence>
<dbReference type="RefSeq" id="WP_148948825.1">
    <property type="nucleotide sequence ID" value="NZ_VTEH01000029.1"/>
</dbReference>
<keyword evidence="3" id="KW-1003">Cell membrane</keyword>
<proteinExistence type="inferred from homology"/>
<dbReference type="InterPro" id="IPR003856">
    <property type="entry name" value="LPS_length_determ_N"/>
</dbReference>
<comment type="caution">
    <text evidence="11">The sequence shown here is derived from an EMBL/GenBank/DDBJ whole genome shotgun (WGS) entry which is preliminary data.</text>
</comment>
<gene>
    <name evidence="11" type="ORF">FZC79_22135</name>
</gene>
<evidence type="ECO:0000256" key="3">
    <source>
        <dbReference type="ARBA" id="ARBA00022475"/>
    </source>
</evidence>
<organism evidence="11 12">
    <name type="scientific">Rossellomorea vietnamensis</name>
    <dbReference type="NCBI Taxonomy" id="218284"/>
    <lineage>
        <taxon>Bacteria</taxon>
        <taxon>Bacillati</taxon>
        <taxon>Bacillota</taxon>
        <taxon>Bacilli</taxon>
        <taxon>Bacillales</taxon>
        <taxon>Bacillaceae</taxon>
        <taxon>Rossellomorea</taxon>
    </lineage>
</organism>
<evidence type="ECO:0000256" key="8">
    <source>
        <dbReference type="SAM" id="Phobius"/>
    </source>
</evidence>
<evidence type="ECO:0000256" key="2">
    <source>
        <dbReference type="ARBA" id="ARBA00006683"/>
    </source>
</evidence>
<comment type="similarity">
    <text evidence="2">Belongs to the CpsC/CapA family.</text>
</comment>
<name>A0A5D4K5D0_9BACI</name>
<reference evidence="11 12" key="1">
    <citation type="submission" date="2019-08" db="EMBL/GenBank/DDBJ databases">
        <title>Bacillus genomes from the desert of Cuatro Cienegas, Coahuila.</title>
        <authorList>
            <person name="Olmedo-Alvarez G."/>
        </authorList>
    </citation>
    <scope>NUCLEOTIDE SEQUENCE [LARGE SCALE GENOMIC DNA]</scope>
    <source>
        <strain evidence="11 12">CH40_1T</strain>
    </source>
</reference>
<dbReference type="PANTHER" id="PTHR32309">
    <property type="entry name" value="TYROSINE-PROTEIN KINASE"/>
    <property type="match status" value="1"/>
</dbReference>
<feature type="transmembrane region" description="Helical" evidence="8">
    <location>
        <begin position="20"/>
        <end position="44"/>
    </location>
</feature>
<evidence type="ECO:0000313" key="11">
    <source>
        <dbReference type="EMBL" id="TYR72631.1"/>
    </source>
</evidence>
<evidence type="ECO:0000256" key="1">
    <source>
        <dbReference type="ARBA" id="ARBA00004651"/>
    </source>
</evidence>
<evidence type="ECO:0000256" key="6">
    <source>
        <dbReference type="ARBA" id="ARBA00023136"/>
    </source>
</evidence>
<dbReference type="GO" id="GO:0005886">
    <property type="term" value="C:plasma membrane"/>
    <property type="evidence" value="ECO:0007669"/>
    <property type="project" value="UniProtKB-SubCell"/>
</dbReference>
<dbReference type="Proteomes" id="UP000323317">
    <property type="component" value="Unassembled WGS sequence"/>
</dbReference>
<sequence length="246" mass="26636">MEETISLKELMGTLKKRIRLIILITLTAVVVSGAVSFFLLTPIYQSSTQLLVNQSKSDQPAFDVNDIRTNLELINTYNVIIKSPAILDKVAENLNMERGTLNDKITVGSENQSQVLTVSVTDANPNLAASIANEVASVFQEEIPNIMNVDNVSVLAQAEVGENQSPIKPQPVLNIAIAMVVGLMAGVGLAFLLEYLDNTIKTEQDVEKLLGLPVLGSITTINDEEAQQVSSRSDRKSRVRGESVGS</sequence>